<proteinExistence type="predicted"/>
<dbReference type="Proteomes" id="UP001190700">
    <property type="component" value="Unassembled WGS sequence"/>
</dbReference>
<gene>
    <name evidence="1" type="ORF">CYMTET_16186</name>
</gene>
<sequence length="124" mass="13780">MGFQGQLRGRLARYHASQATAKCRTDGWHSRPLCYVVLDTRDICYDPKCSHGPRPLPGYHTMERLERFVSMMLSGIDAFTLLCSACPTAPLCPLMAFRLSCHNHASKSFYAYGPCCCPCLASAL</sequence>
<protein>
    <submittedName>
        <fullName evidence="1">Uncharacterized protein</fullName>
    </submittedName>
</protein>
<reference evidence="1 2" key="1">
    <citation type="journal article" date="2015" name="Genome Biol. Evol.">
        <title>Comparative Genomics of a Bacterivorous Green Alga Reveals Evolutionary Causalities and Consequences of Phago-Mixotrophic Mode of Nutrition.</title>
        <authorList>
            <person name="Burns J.A."/>
            <person name="Paasch A."/>
            <person name="Narechania A."/>
            <person name="Kim E."/>
        </authorList>
    </citation>
    <scope>NUCLEOTIDE SEQUENCE [LARGE SCALE GENOMIC DNA]</scope>
    <source>
        <strain evidence="1 2">PLY_AMNH</strain>
    </source>
</reference>
<evidence type="ECO:0000313" key="2">
    <source>
        <dbReference type="Proteomes" id="UP001190700"/>
    </source>
</evidence>
<name>A0AAE0GCQ7_9CHLO</name>
<accession>A0AAE0GCQ7</accession>
<evidence type="ECO:0000313" key="1">
    <source>
        <dbReference type="EMBL" id="KAK3275696.1"/>
    </source>
</evidence>
<organism evidence="1 2">
    <name type="scientific">Cymbomonas tetramitiformis</name>
    <dbReference type="NCBI Taxonomy" id="36881"/>
    <lineage>
        <taxon>Eukaryota</taxon>
        <taxon>Viridiplantae</taxon>
        <taxon>Chlorophyta</taxon>
        <taxon>Pyramimonadophyceae</taxon>
        <taxon>Pyramimonadales</taxon>
        <taxon>Pyramimonadaceae</taxon>
        <taxon>Cymbomonas</taxon>
    </lineage>
</organism>
<dbReference type="EMBL" id="LGRX02007068">
    <property type="protein sequence ID" value="KAK3275696.1"/>
    <property type="molecule type" value="Genomic_DNA"/>
</dbReference>
<dbReference type="AlphaFoldDB" id="A0AAE0GCQ7"/>
<keyword evidence="2" id="KW-1185">Reference proteome</keyword>
<comment type="caution">
    <text evidence="1">The sequence shown here is derived from an EMBL/GenBank/DDBJ whole genome shotgun (WGS) entry which is preliminary data.</text>
</comment>